<gene>
    <name evidence="4" type="ORF">AQJ64_11675</name>
</gene>
<feature type="compositionally biased region" description="Low complexity" evidence="1">
    <location>
        <begin position="1"/>
        <end position="43"/>
    </location>
</feature>
<evidence type="ECO:0000313" key="5">
    <source>
        <dbReference type="Proteomes" id="UP000052982"/>
    </source>
</evidence>
<dbReference type="InterPro" id="IPR058330">
    <property type="entry name" value="DUF8017"/>
</dbReference>
<feature type="compositionally biased region" description="Basic and acidic residues" evidence="1">
    <location>
        <begin position="139"/>
        <end position="149"/>
    </location>
</feature>
<dbReference type="OrthoDB" id="3614545at2"/>
<proteinExistence type="predicted"/>
<dbReference type="RefSeq" id="WP_055637425.1">
    <property type="nucleotide sequence ID" value="NZ_JBIRRP010000001.1"/>
</dbReference>
<evidence type="ECO:0000313" key="4">
    <source>
        <dbReference type="EMBL" id="KUN85367.1"/>
    </source>
</evidence>
<name>A0A101T425_9ACTN</name>
<evidence type="ECO:0000259" key="3">
    <source>
        <dbReference type="Pfam" id="PF26056"/>
    </source>
</evidence>
<accession>A0A101T425</accession>
<keyword evidence="2" id="KW-0812">Transmembrane</keyword>
<evidence type="ECO:0000256" key="2">
    <source>
        <dbReference type="SAM" id="Phobius"/>
    </source>
</evidence>
<dbReference type="Proteomes" id="UP000052982">
    <property type="component" value="Unassembled WGS sequence"/>
</dbReference>
<dbReference type="STRING" id="1943.AQJ64_11675"/>
<organism evidence="4 5">
    <name type="scientific">Streptomyces griseoruber</name>
    <dbReference type="NCBI Taxonomy" id="1943"/>
    <lineage>
        <taxon>Bacteria</taxon>
        <taxon>Bacillati</taxon>
        <taxon>Actinomycetota</taxon>
        <taxon>Actinomycetes</taxon>
        <taxon>Kitasatosporales</taxon>
        <taxon>Streptomycetaceae</taxon>
        <taxon>Streptomyces</taxon>
    </lineage>
</organism>
<reference evidence="4 5" key="1">
    <citation type="submission" date="2015-10" db="EMBL/GenBank/DDBJ databases">
        <title>Draft genome sequence of Streptomyces griseoruber DSM 40281, type strain for the species Streptomyces griseoruber.</title>
        <authorList>
            <person name="Ruckert C."/>
            <person name="Winkler A."/>
            <person name="Kalinowski J."/>
            <person name="Kampfer P."/>
            <person name="Glaeser S."/>
        </authorList>
    </citation>
    <scope>NUCLEOTIDE SEQUENCE [LARGE SCALE GENOMIC DNA]</scope>
    <source>
        <strain evidence="4 5">DSM 40281</strain>
    </source>
</reference>
<feature type="compositionally biased region" description="Low complexity" evidence="1">
    <location>
        <begin position="53"/>
        <end position="69"/>
    </location>
</feature>
<feature type="domain" description="DUF8017" evidence="3">
    <location>
        <begin position="148"/>
        <end position="345"/>
    </location>
</feature>
<comment type="caution">
    <text evidence="4">The sequence shown here is derived from an EMBL/GenBank/DDBJ whole genome shotgun (WGS) entry which is preliminary data.</text>
</comment>
<keyword evidence="2" id="KW-0472">Membrane</keyword>
<protein>
    <recommendedName>
        <fullName evidence="3">DUF8017 domain-containing protein</fullName>
    </recommendedName>
</protein>
<keyword evidence="2" id="KW-1133">Transmembrane helix</keyword>
<dbReference type="EMBL" id="LMWW01000013">
    <property type="protein sequence ID" value="KUN85367.1"/>
    <property type="molecule type" value="Genomic_DNA"/>
</dbReference>
<keyword evidence="5" id="KW-1185">Reference proteome</keyword>
<evidence type="ECO:0000256" key="1">
    <source>
        <dbReference type="SAM" id="MobiDB-lite"/>
    </source>
</evidence>
<feature type="region of interest" description="Disordered" evidence="1">
    <location>
        <begin position="108"/>
        <end position="151"/>
    </location>
</feature>
<sequence length="350" mass="36729">MWPGNQPPGGEQNPQAQNNPYQQPGYQQPNPYQQPGYQQTGQPGQPGPPQPNPYGQQPQWGAPTAVGGPQPAPGGGGGGGDRTKLVAIIAATAVVVAAGVTGYLVLGAKDDGKGDVAKGSASPSASASASPSVSAGTDDNPRDNEEEKATVPGWKVVVNPKWGLAFDVPADWEVEKPGVGRGFEWEDKKEPSGYGSILMSGVAEYKSKWCGTDSDKDGKTDYTALAMVGTKGAEGAKNTDEIAVNTPAWWVFGGYTEPDKKSLTFDEKATPFTTASGIEGSYAWAQSSNTPQKGKCDSDGKAITFGFKNSKGDYVSWNWFGAKGVKDEVPKATVMQILSTVRWHGEPTAN</sequence>
<dbReference type="AlphaFoldDB" id="A0A101T425"/>
<feature type="compositionally biased region" description="Low complexity" evidence="1">
    <location>
        <begin position="120"/>
        <end position="135"/>
    </location>
</feature>
<dbReference type="Pfam" id="PF26056">
    <property type="entry name" value="DUF8017"/>
    <property type="match status" value="1"/>
</dbReference>
<feature type="region of interest" description="Disordered" evidence="1">
    <location>
        <begin position="1"/>
        <end position="81"/>
    </location>
</feature>
<feature type="transmembrane region" description="Helical" evidence="2">
    <location>
        <begin position="85"/>
        <end position="106"/>
    </location>
</feature>